<evidence type="ECO:0000313" key="3">
    <source>
        <dbReference type="Proteomes" id="UP001627154"/>
    </source>
</evidence>
<feature type="signal peptide" evidence="1">
    <location>
        <begin position="1"/>
        <end position="19"/>
    </location>
</feature>
<reference evidence="2 3" key="1">
    <citation type="journal article" date="2024" name="bioRxiv">
        <title>A reference genome for Trichogramma kaykai: A tiny desert-dwelling parasitoid wasp with competing sex-ratio distorters.</title>
        <authorList>
            <person name="Culotta J."/>
            <person name="Lindsey A.R."/>
        </authorList>
    </citation>
    <scope>NUCLEOTIDE SEQUENCE [LARGE SCALE GENOMIC DNA]</scope>
    <source>
        <strain evidence="2 3">KSX58</strain>
    </source>
</reference>
<keyword evidence="1" id="KW-0732">Signal</keyword>
<accession>A0ABD2X0G2</accession>
<comment type="caution">
    <text evidence="2">The sequence shown here is derived from an EMBL/GenBank/DDBJ whole genome shotgun (WGS) entry which is preliminary data.</text>
</comment>
<gene>
    <name evidence="2" type="ORF">TKK_007920</name>
</gene>
<evidence type="ECO:0000256" key="1">
    <source>
        <dbReference type="SAM" id="SignalP"/>
    </source>
</evidence>
<sequence>MVIFSLLLLSFSISTAVTAHNDLNSNLLLLRSGLSNPLFPVLQDFFLQLARLKLFDMHTCMRRNRSHISPRATIILRSSFTSIAP</sequence>
<protein>
    <recommendedName>
        <fullName evidence="4">Secreted protein</fullName>
    </recommendedName>
</protein>
<dbReference type="EMBL" id="JBJJXI010000059">
    <property type="protein sequence ID" value="KAL3398813.1"/>
    <property type="molecule type" value="Genomic_DNA"/>
</dbReference>
<evidence type="ECO:0000313" key="2">
    <source>
        <dbReference type="EMBL" id="KAL3398813.1"/>
    </source>
</evidence>
<name>A0ABD2X0G2_9HYME</name>
<keyword evidence="3" id="KW-1185">Reference proteome</keyword>
<organism evidence="2 3">
    <name type="scientific">Trichogramma kaykai</name>
    <dbReference type="NCBI Taxonomy" id="54128"/>
    <lineage>
        <taxon>Eukaryota</taxon>
        <taxon>Metazoa</taxon>
        <taxon>Ecdysozoa</taxon>
        <taxon>Arthropoda</taxon>
        <taxon>Hexapoda</taxon>
        <taxon>Insecta</taxon>
        <taxon>Pterygota</taxon>
        <taxon>Neoptera</taxon>
        <taxon>Endopterygota</taxon>
        <taxon>Hymenoptera</taxon>
        <taxon>Apocrita</taxon>
        <taxon>Proctotrupomorpha</taxon>
        <taxon>Chalcidoidea</taxon>
        <taxon>Trichogrammatidae</taxon>
        <taxon>Trichogramma</taxon>
    </lineage>
</organism>
<proteinExistence type="predicted"/>
<dbReference type="AlphaFoldDB" id="A0ABD2X0G2"/>
<dbReference type="Proteomes" id="UP001627154">
    <property type="component" value="Unassembled WGS sequence"/>
</dbReference>
<feature type="chain" id="PRO_5044796183" description="Secreted protein" evidence="1">
    <location>
        <begin position="20"/>
        <end position="85"/>
    </location>
</feature>
<evidence type="ECO:0008006" key="4">
    <source>
        <dbReference type="Google" id="ProtNLM"/>
    </source>
</evidence>